<reference evidence="2" key="1">
    <citation type="journal article" date="2015" name="Nature">
        <title>Complex archaea that bridge the gap between prokaryotes and eukaryotes.</title>
        <authorList>
            <person name="Spang A."/>
            <person name="Saw J.H."/>
            <person name="Jorgensen S.L."/>
            <person name="Zaremba-Niedzwiedzka K."/>
            <person name="Martijn J."/>
            <person name="Lind A.E."/>
            <person name="van Eijk R."/>
            <person name="Schleper C."/>
            <person name="Guy L."/>
            <person name="Ettema T.J."/>
        </authorList>
    </citation>
    <scope>NUCLEOTIDE SEQUENCE</scope>
</reference>
<comment type="caution">
    <text evidence="2">The sequence shown here is derived from an EMBL/GenBank/DDBJ whole genome shotgun (WGS) entry which is preliminary data.</text>
</comment>
<accession>A0A0F9EKQ3</accession>
<keyword evidence="1" id="KW-0472">Membrane</keyword>
<gene>
    <name evidence="2" type="ORF">LCGC14_2355380</name>
</gene>
<keyword evidence="1" id="KW-0812">Transmembrane</keyword>
<dbReference type="EMBL" id="LAZR01034376">
    <property type="protein sequence ID" value="KKL45465.1"/>
    <property type="molecule type" value="Genomic_DNA"/>
</dbReference>
<feature type="transmembrane region" description="Helical" evidence="1">
    <location>
        <begin position="12"/>
        <end position="35"/>
    </location>
</feature>
<name>A0A0F9EKQ3_9ZZZZ</name>
<dbReference type="AlphaFoldDB" id="A0A0F9EKQ3"/>
<protein>
    <submittedName>
        <fullName evidence="2">Uncharacterized protein</fullName>
    </submittedName>
</protein>
<proteinExistence type="predicted"/>
<keyword evidence="1" id="KW-1133">Transmembrane helix</keyword>
<organism evidence="2">
    <name type="scientific">marine sediment metagenome</name>
    <dbReference type="NCBI Taxonomy" id="412755"/>
    <lineage>
        <taxon>unclassified sequences</taxon>
        <taxon>metagenomes</taxon>
        <taxon>ecological metagenomes</taxon>
    </lineage>
</organism>
<evidence type="ECO:0000313" key="2">
    <source>
        <dbReference type="EMBL" id="KKL45465.1"/>
    </source>
</evidence>
<sequence>MEQKKSRLRRGCSWISLVCSTFFFIGLAALVLLNYGCGREQYDPRPDRDHDMTTGLGIRVWANGHDVDPDEIDEIFLDEVEELDHGQPPPFNLIISPTHCREYPDGLTYCGFEDPGFSFMLAGVFYSQTLSIKIHIMKGEGINPEDEWSLNESALKHEIKHYIMYWFDIDGWNVNEEELEYTKAQPEE</sequence>
<evidence type="ECO:0000256" key="1">
    <source>
        <dbReference type="SAM" id="Phobius"/>
    </source>
</evidence>